<sequence length="166" mass="18624">MISDYHCRSIYEAINANLVVKRDAENPASSGRSLYFGARSDVGQGIQYECQIGPPDVCKRDITEAVALKRSWLQLAVLCRRIIEQLQTSKSCHLLIVPSSMLFFTVDLRDTIHGSFCRISSFSMAHGIDKIEGEVALLSVQGLAGRIDFFFREFSSAAETEERRRS</sequence>
<gene>
    <name evidence="1" type="ORF">CSSPJE1EN1_LOCUS5568</name>
</gene>
<organism evidence="1 2">
    <name type="scientific">Sphagnum jensenii</name>
    <dbReference type="NCBI Taxonomy" id="128206"/>
    <lineage>
        <taxon>Eukaryota</taxon>
        <taxon>Viridiplantae</taxon>
        <taxon>Streptophyta</taxon>
        <taxon>Embryophyta</taxon>
        <taxon>Bryophyta</taxon>
        <taxon>Sphagnophytina</taxon>
        <taxon>Sphagnopsida</taxon>
        <taxon>Sphagnales</taxon>
        <taxon>Sphagnaceae</taxon>
        <taxon>Sphagnum</taxon>
    </lineage>
</organism>
<dbReference type="EMBL" id="OZ020108">
    <property type="protein sequence ID" value="CAK9260090.1"/>
    <property type="molecule type" value="Genomic_DNA"/>
</dbReference>
<evidence type="ECO:0000313" key="1">
    <source>
        <dbReference type="EMBL" id="CAK9260090.1"/>
    </source>
</evidence>
<protein>
    <submittedName>
        <fullName evidence="1">Uncharacterized protein</fullName>
    </submittedName>
</protein>
<reference evidence="1" key="1">
    <citation type="submission" date="2024-02" db="EMBL/GenBank/DDBJ databases">
        <authorList>
            <consortium name="ELIXIR-Norway"/>
            <consortium name="Elixir Norway"/>
        </authorList>
    </citation>
    <scope>NUCLEOTIDE SEQUENCE</scope>
</reference>
<evidence type="ECO:0000313" key="2">
    <source>
        <dbReference type="Proteomes" id="UP001497444"/>
    </source>
</evidence>
<proteinExistence type="predicted"/>
<keyword evidence="2" id="KW-1185">Reference proteome</keyword>
<name>A0ABP0W000_9BRYO</name>
<dbReference type="Proteomes" id="UP001497444">
    <property type="component" value="Chromosome 13"/>
</dbReference>
<accession>A0ABP0W000</accession>